<evidence type="ECO:0000256" key="10">
    <source>
        <dbReference type="ARBA" id="ARBA00023242"/>
    </source>
</evidence>
<dbReference type="Proteomes" id="UP001431209">
    <property type="component" value="Unassembled WGS sequence"/>
</dbReference>
<accession>A0AAW2Z6J6</accession>
<dbReference type="SUPFAM" id="SSF51182">
    <property type="entry name" value="RmlC-like cupins"/>
    <property type="match status" value="1"/>
</dbReference>
<comment type="catalytic activity">
    <reaction evidence="11">
        <text>1,2-dihydroxy-5-(methylsulfanyl)pent-1-en-3-one + O2 = 3-(methylsulfanyl)propanoate + CO + formate + 2 H(+)</text>
        <dbReference type="Rhea" id="RHEA:14161"/>
        <dbReference type="ChEBI" id="CHEBI:15378"/>
        <dbReference type="ChEBI" id="CHEBI:15379"/>
        <dbReference type="ChEBI" id="CHEBI:15740"/>
        <dbReference type="ChEBI" id="CHEBI:17245"/>
        <dbReference type="ChEBI" id="CHEBI:49016"/>
        <dbReference type="ChEBI" id="CHEBI:49252"/>
        <dbReference type="EC" id="1.13.11.53"/>
    </reaction>
</comment>
<keyword evidence="9 11" id="KW-0486">Methionine biosynthesis</keyword>
<dbReference type="Gene3D" id="2.60.120.10">
    <property type="entry name" value="Jelly Rolls"/>
    <property type="match status" value="1"/>
</dbReference>
<dbReference type="FunFam" id="2.60.120.10:FF:000099">
    <property type="entry name" value="1,2-dihydroxy-3-keto-5-methylthiopentene dioxygenase"/>
    <property type="match status" value="1"/>
</dbReference>
<evidence type="ECO:0000256" key="4">
    <source>
        <dbReference type="ARBA" id="ARBA00022605"/>
    </source>
</evidence>
<organism evidence="12 13">
    <name type="scientific">Acrasis kona</name>
    <dbReference type="NCBI Taxonomy" id="1008807"/>
    <lineage>
        <taxon>Eukaryota</taxon>
        <taxon>Discoba</taxon>
        <taxon>Heterolobosea</taxon>
        <taxon>Tetramitia</taxon>
        <taxon>Eutetramitia</taxon>
        <taxon>Acrasidae</taxon>
        <taxon>Acrasis</taxon>
    </lineage>
</organism>
<dbReference type="EC" id="1.13.11.54" evidence="11"/>
<evidence type="ECO:0000256" key="1">
    <source>
        <dbReference type="ARBA" id="ARBA00000428"/>
    </source>
</evidence>
<comment type="function">
    <text evidence="11">Catalyzes 2 different reactions between oxygen and the acireductone 1,2-dihydroxy-3-keto-5-methylthiopentene (DHK-MTPene) depending upon the metal bound in the active site. Fe-containing acireductone dioxygenase (Fe-ARD) produces formate and 2-keto-4-methylthiobutyrate (KMTB), the alpha-ketoacid precursor of methionine in the methionine recycle pathway. Ni-containing acireductone dioxygenase (Ni-ARD) produces methylthiopropionate, carbon monoxide and formate, and does not lie on the methionine recycle pathway.</text>
</comment>
<keyword evidence="10 11" id="KW-0539">Nucleus</keyword>
<feature type="binding site" evidence="11">
    <location>
        <position position="72"/>
    </location>
    <ligand>
        <name>Ni(2+)</name>
        <dbReference type="ChEBI" id="CHEBI:49786"/>
        <note>for nickel-dependent acireductone dioxygenase activity</note>
    </ligand>
</feature>
<dbReference type="PANTHER" id="PTHR23418">
    <property type="entry name" value="ACIREDUCTONE DIOXYGENASE"/>
    <property type="match status" value="1"/>
</dbReference>
<feature type="binding site" evidence="11">
    <location>
        <position position="74"/>
    </location>
    <ligand>
        <name>Fe(2+)</name>
        <dbReference type="ChEBI" id="CHEBI:29033"/>
        <note>for iron-dependent acireductone dioxygenase activity</note>
    </ligand>
</feature>
<dbReference type="EC" id="1.13.11.53" evidence="11"/>
<evidence type="ECO:0000313" key="13">
    <source>
        <dbReference type="Proteomes" id="UP001431209"/>
    </source>
</evidence>
<dbReference type="HAMAP" id="MF_03154">
    <property type="entry name" value="Salvage_MtnD_euk"/>
    <property type="match status" value="1"/>
</dbReference>
<dbReference type="GO" id="GO:0005737">
    <property type="term" value="C:cytoplasm"/>
    <property type="evidence" value="ECO:0007669"/>
    <property type="project" value="UniProtKB-SubCell"/>
</dbReference>
<evidence type="ECO:0000256" key="9">
    <source>
        <dbReference type="ARBA" id="ARBA00023167"/>
    </source>
</evidence>
<sequence length="167" mass="19993">MKAYYLDNEQQVSTTDLDRIGVLNWKLNPEDYEEDLKKIEQERNYGHRSIVNLSESTLPNFNEMMKKFFEEHLHEFEEIRFILDGEGYFDVREKDDKWIRIELVKGDLIVLPAGMYHRFTLTDTKYAKAMRLFVNTQKEPIWTPVNRGENSDSLECRKEYLKTQSVN</sequence>
<comment type="catalytic activity">
    <reaction evidence="1 11">
        <text>1,2-dihydroxy-5-(methylsulfanyl)pent-1-en-3-one + O2 = 4-methylsulfanyl-2-oxobutanoate + formate + 2 H(+)</text>
        <dbReference type="Rhea" id="RHEA:24504"/>
        <dbReference type="ChEBI" id="CHEBI:15378"/>
        <dbReference type="ChEBI" id="CHEBI:15379"/>
        <dbReference type="ChEBI" id="CHEBI:15740"/>
        <dbReference type="ChEBI" id="CHEBI:16723"/>
        <dbReference type="ChEBI" id="CHEBI:49252"/>
        <dbReference type="EC" id="1.13.11.54"/>
    </reaction>
</comment>
<comment type="pathway">
    <text evidence="11">Amino-acid biosynthesis; L-methionine biosynthesis via salvage pathway; L-methionine from S-methyl-5-thio-alpha-D-ribose 1-phosphate: step 5/6.</text>
</comment>
<keyword evidence="13" id="KW-1185">Reference proteome</keyword>
<dbReference type="InterPro" id="IPR014710">
    <property type="entry name" value="RmlC-like_jellyroll"/>
</dbReference>
<evidence type="ECO:0000313" key="12">
    <source>
        <dbReference type="EMBL" id="KAL0484842.1"/>
    </source>
</evidence>
<evidence type="ECO:0000256" key="6">
    <source>
        <dbReference type="ARBA" id="ARBA00022964"/>
    </source>
</evidence>
<feature type="binding site" evidence="11">
    <location>
        <position position="117"/>
    </location>
    <ligand>
        <name>Ni(2+)</name>
        <dbReference type="ChEBI" id="CHEBI:49786"/>
        <note>for nickel-dependent acireductone dioxygenase activity</note>
    </ligand>
</feature>
<dbReference type="InterPro" id="IPR011051">
    <property type="entry name" value="RmlC_Cupin_sf"/>
</dbReference>
<keyword evidence="7 11" id="KW-0560">Oxidoreductase</keyword>
<evidence type="ECO:0000256" key="5">
    <source>
        <dbReference type="ARBA" id="ARBA00022723"/>
    </source>
</evidence>
<dbReference type="EMBL" id="JAOPGA020001076">
    <property type="protein sequence ID" value="KAL0484842.1"/>
    <property type="molecule type" value="Genomic_DNA"/>
</dbReference>
<dbReference type="GO" id="GO:0019509">
    <property type="term" value="P:L-methionine salvage from methylthioadenosine"/>
    <property type="evidence" value="ECO:0007669"/>
    <property type="project" value="UniProtKB-UniRule"/>
</dbReference>
<comment type="cofactor">
    <cofactor evidence="11">
        <name>Fe(2+)</name>
        <dbReference type="ChEBI" id="CHEBI:29033"/>
    </cofactor>
    <cofactor evidence="11">
        <name>Ni(2+)</name>
        <dbReference type="ChEBI" id="CHEBI:49786"/>
    </cofactor>
    <text evidence="11">Binds either 1 Fe or Ni cation per monomer. Iron-binding promotes an acireductone dioxygenase reaction producing 2-keto-4-methylthiobutyrate, while nickel-binding promotes an acireductone dioxygenase reaction producing 3-(methylsulfanyl)propanoate.</text>
</comment>
<dbReference type="AlphaFoldDB" id="A0AAW2Z6J6"/>
<gene>
    <name evidence="12" type="ORF">AKO1_014073</name>
</gene>
<feature type="binding site" evidence="11">
    <location>
        <position position="74"/>
    </location>
    <ligand>
        <name>Ni(2+)</name>
        <dbReference type="ChEBI" id="CHEBI:49786"/>
        <note>for nickel-dependent acireductone dioxygenase activity</note>
    </ligand>
</feature>
<dbReference type="GO" id="GO:0010308">
    <property type="term" value="F:acireductone dioxygenase (Ni2+-requiring) activity"/>
    <property type="evidence" value="ECO:0007669"/>
    <property type="project" value="UniProtKB-UniRule"/>
</dbReference>
<protein>
    <recommendedName>
        <fullName evidence="11">Acireductone dioxygenase</fullName>
    </recommendedName>
    <alternativeName>
        <fullName evidence="11">Acireductone dioxygenase (Fe(2+)-requiring)</fullName>
        <shortName evidence="11">ARD'</shortName>
        <shortName evidence="11">Fe-ARD</shortName>
        <ecNumber evidence="11">1.13.11.54</ecNumber>
    </alternativeName>
    <alternativeName>
        <fullName evidence="11">Acireductone dioxygenase (Ni(2+)-requiring)</fullName>
        <shortName evidence="11">ARD</shortName>
        <shortName evidence="11">Ni-ARD</shortName>
        <ecNumber evidence="11">1.13.11.53</ecNumber>
    </alternativeName>
</protein>
<dbReference type="InterPro" id="IPR027496">
    <property type="entry name" value="ARD_euk"/>
</dbReference>
<keyword evidence="4 11" id="KW-0028">Amino-acid biosynthesis</keyword>
<comment type="subcellular location">
    <subcellularLocation>
        <location evidence="11">Cytoplasm</location>
    </subcellularLocation>
    <subcellularLocation>
        <location evidence="11">Nucleus</location>
    </subcellularLocation>
</comment>
<keyword evidence="6 11" id="KW-0223">Dioxygenase</keyword>
<evidence type="ECO:0000256" key="8">
    <source>
        <dbReference type="ARBA" id="ARBA00023004"/>
    </source>
</evidence>
<dbReference type="GO" id="GO:0005634">
    <property type="term" value="C:nucleus"/>
    <property type="evidence" value="ECO:0007669"/>
    <property type="project" value="UniProtKB-SubCell"/>
</dbReference>
<dbReference type="GO" id="GO:0016151">
    <property type="term" value="F:nickel cation binding"/>
    <property type="evidence" value="ECO:0007669"/>
    <property type="project" value="UniProtKB-UniRule"/>
</dbReference>
<dbReference type="GO" id="GO:0010309">
    <property type="term" value="F:acireductone dioxygenase [iron(II)-requiring] activity"/>
    <property type="evidence" value="ECO:0007669"/>
    <property type="project" value="UniProtKB-UniRule"/>
</dbReference>
<evidence type="ECO:0000256" key="3">
    <source>
        <dbReference type="ARBA" id="ARBA00022596"/>
    </source>
</evidence>
<keyword evidence="2 11" id="KW-0963">Cytoplasm</keyword>
<dbReference type="InterPro" id="IPR004313">
    <property type="entry name" value="ARD"/>
</dbReference>
<keyword evidence="8 11" id="KW-0408">Iron</keyword>
<dbReference type="Pfam" id="PF03079">
    <property type="entry name" value="ARD"/>
    <property type="match status" value="1"/>
</dbReference>
<evidence type="ECO:0000256" key="11">
    <source>
        <dbReference type="HAMAP-Rule" id="MF_03154"/>
    </source>
</evidence>
<evidence type="ECO:0000256" key="2">
    <source>
        <dbReference type="ARBA" id="ARBA00022490"/>
    </source>
</evidence>
<proteinExistence type="inferred from homology"/>
<name>A0AAW2Z6J6_9EUKA</name>
<feature type="binding site" evidence="11">
    <location>
        <position position="78"/>
    </location>
    <ligand>
        <name>Ni(2+)</name>
        <dbReference type="ChEBI" id="CHEBI:49786"/>
        <note>for nickel-dependent acireductone dioxygenase activity</note>
    </ligand>
</feature>
<dbReference type="CDD" id="cd02232">
    <property type="entry name" value="cupin_ARD"/>
    <property type="match status" value="1"/>
</dbReference>
<reference evidence="12 13" key="1">
    <citation type="submission" date="2024-03" db="EMBL/GenBank/DDBJ databases">
        <title>The Acrasis kona genome and developmental transcriptomes reveal deep origins of eukaryotic multicellular pathways.</title>
        <authorList>
            <person name="Sheikh S."/>
            <person name="Fu C.-J."/>
            <person name="Brown M.W."/>
            <person name="Baldauf S.L."/>
        </authorList>
    </citation>
    <scope>NUCLEOTIDE SEQUENCE [LARGE SCALE GENOMIC DNA]</scope>
    <source>
        <strain evidence="12 13">ATCC MYA-3509</strain>
    </source>
</reference>
<comment type="similarity">
    <text evidence="11">Belongs to the acireductone dioxygenase (ARD) family.</text>
</comment>
<evidence type="ECO:0000256" key="7">
    <source>
        <dbReference type="ARBA" id="ARBA00023002"/>
    </source>
</evidence>
<dbReference type="GO" id="GO:0005506">
    <property type="term" value="F:iron ion binding"/>
    <property type="evidence" value="ECO:0007669"/>
    <property type="project" value="UniProtKB-UniRule"/>
</dbReference>
<comment type="caution">
    <text evidence="12">The sequence shown here is derived from an EMBL/GenBank/DDBJ whole genome shotgun (WGS) entry which is preliminary data.</text>
</comment>
<keyword evidence="3 11" id="KW-0533">Nickel</keyword>
<dbReference type="PANTHER" id="PTHR23418:SF0">
    <property type="entry name" value="ACIREDUCTONE DIOXYGENASE"/>
    <property type="match status" value="1"/>
</dbReference>
<feature type="binding site" evidence="11">
    <location>
        <position position="78"/>
    </location>
    <ligand>
        <name>Fe(2+)</name>
        <dbReference type="ChEBI" id="CHEBI:29033"/>
        <note>for iron-dependent acireductone dioxygenase activity</note>
    </ligand>
</feature>
<feature type="binding site" evidence="11">
    <location>
        <position position="72"/>
    </location>
    <ligand>
        <name>Fe(2+)</name>
        <dbReference type="ChEBI" id="CHEBI:29033"/>
        <note>for iron-dependent acireductone dioxygenase activity</note>
    </ligand>
</feature>
<feature type="binding site" evidence="11">
    <location>
        <position position="117"/>
    </location>
    <ligand>
        <name>Fe(2+)</name>
        <dbReference type="ChEBI" id="CHEBI:29033"/>
        <note>for iron-dependent acireductone dioxygenase activity</note>
    </ligand>
</feature>
<keyword evidence="5 11" id="KW-0479">Metal-binding</keyword>